<evidence type="ECO:0008006" key="3">
    <source>
        <dbReference type="Google" id="ProtNLM"/>
    </source>
</evidence>
<organism evidence="1 2">
    <name type="scientific">Intestinimonas massiliensis</name>
    <name type="common">ex Afouda et al. 2020</name>
    <dbReference type="NCBI Taxonomy" id="1673721"/>
    <lineage>
        <taxon>Bacteria</taxon>
        <taxon>Bacillati</taxon>
        <taxon>Bacillota</taxon>
        <taxon>Clostridia</taxon>
        <taxon>Eubacteriales</taxon>
        <taxon>Intestinimonas</taxon>
    </lineage>
</organism>
<dbReference type="RefSeq" id="WP_256303834.1">
    <property type="nucleotide sequence ID" value="NZ_JANFYS010000013.1"/>
</dbReference>
<dbReference type="EMBL" id="JANFYS010000013">
    <property type="protein sequence ID" value="MCQ4770344.1"/>
    <property type="molecule type" value="Genomic_DNA"/>
</dbReference>
<accession>A0AAW5JSH0</accession>
<proteinExistence type="predicted"/>
<dbReference type="Proteomes" id="UP001204562">
    <property type="component" value="Unassembled WGS sequence"/>
</dbReference>
<evidence type="ECO:0000313" key="2">
    <source>
        <dbReference type="Proteomes" id="UP001204562"/>
    </source>
</evidence>
<sequence length="424" mass="49578">MYGKLTQPKVDHYIHWLSRDNHFGMHGCVYDDKSDKLLDEFFELIEQIAPVSKNGARALWLRAERGPIEDYGNAEEEVACGEFESVEQFIDEWKAWFPDEIKWYQLQAVELKNEDYRAVMVGHKYVIVQDKRREPAGFPNEIPEFVQWLIDGVKECIEMLKAGTYNDFINENLPLQHRTGKILRKHYWDVWPEARKGFFENISAEDVAEFIKKASSQGNGPETIKERLPSMTANDFFRFCAMGYGENKYKGCDKTPKEQYYLHADGRDEGLKDIDPDDPEAFHAWLHDFSRGGGHPWEVCRGGNSTHVSLRPYDDKRGYFLYLDGDAWNRTIETVKFFLALTRAGIPVYLIEAHALADRLAEKEWIGIVPEGVFPAYCESWFPDEHIIDYMNLPYDDREKFLPFCVWYDEEPIMLITEKEEDLT</sequence>
<gene>
    <name evidence="1" type="ORF">NE579_07690</name>
</gene>
<reference evidence="1" key="1">
    <citation type="submission" date="2022-06" db="EMBL/GenBank/DDBJ databases">
        <title>Isolation of gut microbiota from human fecal samples.</title>
        <authorList>
            <person name="Pamer E.G."/>
            <person name="Barat B."/>
            <person name="Waligurski E."/>
            <person name="Medina S."/>
            <person name="Paddock L."/>
            <person name="Mostad J."/>
        </authorList>
    </citation>
    <scope>NUCLEOTIDE SEQUENCE</scope>
    <source>
        <strain evidence="1">DFI.9.91</strain>
    </source>
</reference>
<evidence type="ECO:0000313" key="1">
    <source>
        <dbReference type="EMBL" id="MCQ4770344.1"/>
    </source>
</evidence>
<comment type="caution">
    <text evidence="1">The sequence shown here is derived from an EMBL/GenBank/DDBJ whole genome shotgun (WGS) entry which is preliminary data.</text>
</comment>
<name>A0AAW5JSH0_9FIRM</name>
<protein>
    <recommendedName>
        <fullName evidence="3">Knr4/Smi1-like domain-containing protein</fullName>
    </recommendedName>
</protein>
<dbReference type="AlphaFoldDB" id="A0AAW5JSH0"/>